<dbReference type="PhylomeDB" id="A0A0G4E9J8"/>
<dbReference type="PANTHER" id="PTHR43986">
    <property type="entry name" value="ELONGATION FACTOR 1-GAMMA"/>
    <property type="match status" value="1"/>
</dbReference>
<dbReference type="Pfam" id="PF13417">
    <property type="entry name" value="GST_N_3"/>
    <property type="match status" value="1"/>
</dbReference>
<dbReference type="PANTHER" id="PTHR43986:SF1">
    <property type="entry name" value="ELONGATION FACTOR 1-GAMMA"/>
    <property type="match status" value="1"/>
</dbReference>
<feature type="domain" description="EF-1-gamma C-terminal" evidence="5">
    <location>
        <begin position="252"/>
        <end position="411"/>
    </location>
</feature>
<dbReference type="OrthoDB" id="249703at2759"/>
<proteinExistence type="predicted"/>
<feature type="compositionally biased region" description="Basic and acidic residues" evidence="4">
    <location>
        <begin position="206"/>
        <end position="230"/>
    </location>
</feature>
<dbReference type="SUPFAM" id="SSF47616">
    <property type="entry name" value="GST C-terminal domain-like"/>
    <property type="match status" value="1"/>
</dbReference>
<gene>
    <name evidence="8" type="ORF">Vbra_20032</name>
</gene>
<keyword evidence="1 3" id="KW-0251">Elongation factor</keyword>
<dbReference type="Pfam" id="PF00647">
    <property type="entry name" value="EF1G"/>
    <property type="match status" value="1"/>
</dbReference>
<dbReference type="FunCoup" id="A0A0G4E9J8">
    <property type="interactions" value="455"/>
</dbReference>
<dbReference type="InterPro" id="IPR036282">
    <property type="entry name" value="Glutathione-S-Trfase_C_sf"/>
</dbReference>
<dbReference type="VEuPathDB" id="CryptoDB:Vbra_20032"/>
<dbReference type="SFLD" id="SFLDS00019">
    <property type="entry name" value="Glutathione_Transferase_(cytos"/>
    <property type="match status" value="1"/>
</dbReference>
<dbReference type="GO" id="GO:0005737">
    <property type="term" value="C:cytoplasm"/>
    <property type="evidence" value="ECO:0007669"/>
    <property type="project" value="TreeGrafter"/>
</dbReference>
<dbReference type="FunFam" id="1.20.1050.10:FF:000006">
    <property type="entry name" value="Elongation factor 1 gamma"/>
    <property type="match status" value="1"/>
</dbReference>
<dbReference type="SMART" id="SM01183">
    <property type="entry name" value="EF1G"/>
    <property type="match status" value="1"/>
</dbReference>
<evidence type="ECO:0000256" key="4">
    <source>
        <dbReference type="SAM" id="MobiDB-lite"/>
    </source>
</evidence>
<dbReference type="PROSITE" id="PS50404">
    <property type="entry name" value="GST_NTER"/>
    <property type="match status" value="1"/>
</dbReference>
<dbReference type="Gene3D" id="3.30.70.1010">
    <property type="entry name" value="Translation elongation factor EF1B, gamma chain, conserved domain"/>
    <property type="match status" value="1"/>
</dbReference>
<dbReference type="CDD" id="cd03181">
    <property type="entry name" value="GST_C_EF1Bgamma_like"/>
    <property type="match status" value="1"/>
</dbReference>
<evidence type="ECO:0000313" key="9">
    <source>
        <dbReference type="Proteomes" id="UP000041254"/>
    </source>
</evidence>
<dbReference type="InterPro" id="IPR010987">
    <property type="entry name" value="Glutathione-S-Trfase_C-like"/>
</dbReference>
<sequence length="411" mass="45748">MKLHVSDKVPRSGKVVVAAEYNGVKVDVVTHKEGKLSKDLQDKNPTGVMPFLETNDGSTIFGSNAIARYVARIRNDTALMGATFVDSGLVDSWVDFCVHELEVPLCCWVYPLEGSADQLPAAQAQRAKDDVSKALKVVNEHLLHQTFLVGEDVTLADIVMATTLMPAFDKAFDAEYQSSFPNVVRWYNTCINQPAFLKACKAKTAKPGEGKKDKKAEAPKEKEKKKEKDTAAAAAAGGGDDIEGEEAPAKKQPNPLDLLPPAKMVMDEWKRTYSNTKDLYGVAMKWFWENYDPEGYCLYFVKYVKAEGEGKVGFMTCNLLSGFIQRCDKLRKHGFAVMDVVGGDGDFDIEGAWLFRGTEIPPDMKDHPSYEYHEFRAVDLNNPADKKLLEDYWCADEMVNGKPIVDSKVFK</sequence>
<dbReference type="SFLD" id="SFLDG00358">
    <property type="entry name" value="Main_(cytGST)"/>
    <property type="match status" value="1"/>
</dbReference>
<reference evidence="8 9" key="1">
    <citation type="submission" date="2014-11" db="EMBL/GenBank/DDBJ databases">
        <authorList>
            <person name="Zhu J."/>
            <person name="Qi W."/>
            <person name="Song R."/>
        </authorList>
    </citation>
    <scope>NUCLEOTIDE SEQUENCE [LARGE SCALE GENOMIC DNA]</scope>
</reference>
<dbReference type="FunFam" id="3.30.70.1010:FF:000001">
    <property type="entry name" value="Elongation factor 1-gamma 1"/>
    <property type="match status" value="1"/>
</dbReference>
<feature type="region of interest" description="Disordered" evidence="4">
    <location>
        <begin position="206"/>
        <end position="257"/>
    </location>
</feature>
<dbReference type="Proteomes" id="UP000041254">
    <property type="component" value="Unassembled WGS sequence"/>
</dbReference>
<dbReference type="Gene3D" id="3.40.30.10">
    <property type="entry name" value="Glutaredoxin"/>
    <property type="match status" value="1"/>
</dbReference>
<dbReference type="SUPFAM" id="SSF89942">
    <property type="entry name" value="eEF1-gamma domain"/>
    <property type="match status" value="1"/>
</dbReference>
<keyword evidence="9" id="KW-1185">Reference proteome</keyword>
<dbReference type="AlphaFoldDB" id="A0A0G4E9J8"/>
<dbReference type="InterPro" id="IPR036433">
    <property type="entry name" value="EF1B_G_C_sf"/>
</dbReference>
<dbReference type="PROSITE" id="PS50040">
    <property type="entry name" value="EF1G_C"/>
    <property type="match status" value="1"/>
</dbReference>
<evidence type="ECO:0000256" key="2">
    <source>
        <dbReference type="ARBA" id="ARBA00022917"/>
    </source>
</evidence>
<dbReference type="GO" id="GO:0003746">
    <property type="term" value="F:translation elongation factor activity"/>
    <property type="evidence" value="ECO:0007669"/>
    <property type="project" value="UniProtKB-UniRule"/>
</dbReference>
<dbReference type="SUPFAM" id="SSF52833">
    <property type="entry name" value="Thioredoxin-like"/>
    <property type="match status" value="1"/>
</dbReference>
<dbReference type="GO" id="GO:0005634">
    <property type="term" value="C:nucleus"/>
    <property type="evidence" value="ECO:0007669"/>
    <property type="project" value="TreeGrafter"/>
</dbReference>
<keyword evidence="2 3" id="KW-0648">Protein biosynthesis</keyword>
<dbReference type="InterPro" id="IPR036249">
    <property type="entry name" value="Thioredoxin-like_sf"/>
</dbReference>
<dbReference type="PROSITE" id="PS50405">
    <property type="entry name" value="GST_CTER"/>
    <property type="match status" value="1"/>
</dbReference>
<evidence type="ECO:0008006" key="10">
    <source>
        <dbReference type="Google" id="ProtNLM"/>
    </source>
</evidence>
<dbReference type="InterPro" id="IPR004045">
    <property type="entry name" value="Glutathione_S-Trfase_N"/>
</dbReference>
<dbReference type="InterPro" id="IPR001662">
    <property type="entry name" value="EF1B_G_C"/>
</dbReference>
<accession>A0A0G4E9J8</accession>
<dbReference type="STRING" id="1169540.A0A0G4E9J8"/>
<feature type="domain" description="GST N-terminal" evidence="6">
    <location>
        <begin position="1"/>
        <end position="78"/>
    </location>
</feature>
<organism evidence="8 9">
    <name type="scientific">Vitrella brassicaformis (strain CCMP3155)</name>
    <dbReference type="NCBI Taxonomy" id="1169540"/>
    <lineage>
        <taxon>Eukaryota</taxon>
        <taxon>Sar</taxon>
        <taxon>Alveolata</taxon>
        <taxon>Colpodellida</taxon>
        <taxon>Vitrellaceae</taxon>
        <taxon>Vitrella</taxon>
    </lineage>
</organism>
<dbReference type="InterPro" id="IPR050802">
    <property type="entry name" value="EF-GSTs"/>
</dbReference>
<feature type="domain" description="GST C-terminal" evidence="7">
    <location>
        <begin position="83"/>
        <end position="216"/>
    </location>
</feature>
<dbReference type="Gene3D" id="1.20.1050.10">
    <property type="match status" value="1"/>
</dbReference>
<dbReference type="OMA" id="TQYFSWT"/>
<protein>
    <recommendedName>
        <fullName evidence="10">GST C-terminal domain-containing protein</fullName>
    </recommendedName>
</protein>
<dbReference type="EMBL" id="CDMY01000047">
    <property type="protein sequence ID" value="CEL92077.1"/>
    <property type="molecule type" value="Genomic_DNA"/>
</dbReference>
<evidence type="ECO:0000256" key="3">
    <source>
        <dbReference type="PROSITE-ProRule" id="PRU00519"/>
    </source>
</evidence>
<dbReference type="Pfam" id="PF00043">
    <property type="entry name" value="GST_C"/>
    <property type="match status" value="1"/>
</dbReference>
<name>A0A0G4E9J8_VITBC</name>
<dbReference type="InterPro" id="IPR040079">
    <property type="entry name" value="Glutathione_S-Trfase"/>
</dbReference>
<evidence type="ECO:0000313" key="8">
    <source>
        <dbReference type="EMBL" id="CEL92077.1"/>
    </source>
</evidence>
<evidence type="ECO:0000259" key="5">
    <source>
        <dbReference type="PROSITE" id="PS50040"/>
    </source>
</evidence>
<evidence type="ECO:0000256" key="1">
    <source>
        <dbReference type="ARBA" id="ARBA00022768"/>
    </source>
</evidence>
<evidence type="ECO:0000259" key="7">
    <source>
        <dbReference type="PROSITE" id="PS50405"/>
    </source>
</evidence>
<dbReference type="InParanoid" id="A0A0G4E9J8"/>
<evidence type="ECO:0000259" key="6">
    <source>
        <dbReference type="PROSITE" id="PS50404"/>
    </source>
</evidence>
<dbReference type="InterPro" id="IPR004046">
    <property type="entry name" value="GST_C"/>
</dbReference>